<keyword evidence="1" id="KW-0812">Transmembrane</keyword>
<name>A0AAN6URT8_9PEZI</name>
<keyword evidence="3" id="KW-1185">Reference proteome</keyword>
<feature type="transmembrane region" description="Helical" evidence="1">
    <location>
        <begin position="159"/>
        <end position="181"/>
    </location>
</feature>
<evidence type="ECO:0000313" key="3">
    <source>
        <dbReference type="Proteomes" id="UP001304895"/>
    </source>
</evidence>
<evidence type="ECO:0000313" key="2">
    <source>
        <dbReference type="EMBL" id="KAK4137651.1"/>
    </source>
</evidence>
<comment type="caution">
    <text evidence="2">The sequence shown here is derived from an EMBL/GenBank/DDBJ whole genome shotgun (WGS) entry which is preliminary data.</text>
</comment>
<reference evidence="2" key="2">
    <citation type="submission" date="2023-05" db="EMBL/GenBank/DDBJ databases">
        <authorList>
            <consortium name="Lawrence Berkeley National Laboratory"/>
            <person name="Steindorff A."/>
            <person name="Hensen N."/>
            <person name="Bonometti L."/>
            <person name="Westerberg I."/>
            <person name="Brannstrom I.O."/>
            <person name="Guillou S."/>
            <person name="Cros-Aarteil S."/>
            <person name="Calhoun S."/>
            <person name="Haridas S."/>
            <person name="Kuo A."/>
            <person name="Mondo S."/>
            <person name="Pangilinan J."/>
            <person name="Riley R."/>
            <person name="Labutti K."/>
            <person name="Andreopoulos B."/>
            <person name="Lipzen A."/>
            <person name="Chen C."/>
            <person name="Yanf M."/>
            <person name="Daum C."/>
            <person name="Ng V."/>
            <person name="Clum A."/>
            <person name="Ohm R."/>
            <person name="Martin F."/>
            <person name="Silar P."/>
            <person name="Natvig D."/>
            <person name="Lalanne C."/>
            <person name="Gautier V."/>
            <person name="Ament-Velasquez S.L."/>
            <person name="Kruys A."/>
            <person name="Hutchinson M.I."/>
            <person name="Powell A.J."/>
            <person name="Barry K."/>
            <person name="Miller A.N."/>
            <person name="Grigoriev I.V."/>
            <person name="Debuchy R."/>
            <person name="Gladieux P."/>
            <person name="Thoren M.H."/>
            <person name="Johannesson H."/>
        </authorList>
    </citation>
    <scope>NUCLEOTIDE SEQUENCE</scope>
    <source>
        <strain evidence="2">CBS 123565</strain>
    </source>
</reference>
<sequence>MRRRWAWGRGQQNYNGAGKTKKEYAILTGSPRGGVFFSNRQHIVLALSFRQQRGTKGELGMSIPINMARGTTHTHTHTHTNTHTHTHVVVSNSHRLCNSQWGRNRLARGNGAAGQGLESGGAWERGGGGVHSEGVYRGYIWPLVLVNGGSDGPGSWSRFCVLIFLPFCWSFFCSFPFFPFFSFLSHLSTSLLQIEVYCIGGKSLLGGSAAGGGSKAEHQGAKGCWFRAGRGGRGG</sequence>
<dbReference type="AlphaFoldDB" id="A0AAN6URT8"/>
<protein>
    <submittedName>
        <fullName evidence="2">Uncharacterized protein</fullName>
    </submittedName>
</protein>
<gene>
    <name evidence="2" type="ORF">BT67DRAFT_116775</name>
</gene>
<evidence type="ECO:0000256" key="1">
    <source>
        <dbReference type="SAM" id="Phobius"/>
    </source>
</evidence>
<accession>A0AAN6URT8</accession>
<reference evidence="2" key="1">
    <citation type="journal article" date="2023" name="Mol. Phylogenet. Evol.">
        <title>Genome-scale phylogeny and comparative genomics of the fungal order Sordariales.</title>
        <authorList>
            <person name="Hensen N."/>
            <person name="Bonometti L."/>
            <person name="Westerberg I."/>
            <person name="Brannstrom I.O."/>
            <person name="Guillou S."/>
            <person name="Cros-Aarteil S."/>
            <person name="Calhoun S."/>
            <person name="Haridas S."/>
            <person name="Kuo A."/>
            <person name="Mondo S."/>
            <person name="Pangilinan J."/>
            <person name="Riley R."/>
            <person name="LaButti K."/>
            <person name="Andreopoulos B."/>
            <person name="Lipzen A."/>
            <person name="Chen C."/>
            <person name="Yan M."/>
            <person name="Daum C."/>
            <person name="Ng V."/>
            <person name="Clum A."/>
            <person name="Steindorff A."/>
            <person name="Ohm R.A."/>
            <person name="Martin F."/>
            <person name="Silar P."/>
            <person name="Natvig D.O."/>
            <person name="Lalanne C."/>
            <person name="Gautier V."/>
            <person name="Ament-Velasquez S.L."/>
            <person name="Kruys A."/>
            <person name="Hutchinson M.I."/>
            <person name="Powell A.J."/>
            <person name="Barry K."/>
            <person name="Miller A.N."/>
            <person name="Grigoriev I.V."/>
            <person name="Debuchy R."/>
            <person name="Gladieux P."/>
            <person name="Hiltunen Thoren M."/>
            <person name="Johannesson H."/>
        </authorList>
    </citation>
    <scope>NUCLEOTIDE SEQUENCE</scope>
    <source>
        <strain evidence="2">CBS 123565</strain>
    </source>
</reference>
<proteinExistence type="predicted"/>
<dbReference type="EMBL" id="MU853402">
    <property type="protein sequence ID" value="KAK4137651.1"/>
    <property type="molecule type" value="Genomic_DNA"/>
</dbReference>
<keyword evidence="1" id="KW-1133">Transmembrane helix</keyword>
<keyword evidence="1" id="KW-0472">Membrane</keyword>
<dbReference type="Proteomes" id="UP001304895">
    <property type="component" value="Unassembled WGS sequence"/>
</dbReference>
<organism evidence="2 3">
    <name type="scientific">Trichocladium antarcticum</name>
    <dbReference type="NCBI Taxonomy" id="1450529"/>
    <lineage>
        <taxon>Eukaryota</taxon>
        <taxon>Fungi</taxon>
        <taxon>Dikarya</taxon>
        <taxon>Ascomycota</taxon>
        <taxon>Pezizomycotina</taxon>
        <taxon>Sordariomycetes</taxon>
        <taxon>Sordariomycetidae</taxon>
        <taxon>Sordariales</taxon>
        <taxon>Chaetomiaceae</taxon>
        <taxon>Trichocladium</taxon>
    </lineage>
</organism>